<feature type="chain" id="PRO_5039147112" evidence="3">
    <location>
        <begin position="27"/>
        <end position="1068"/>
    </location>
</feature>
<dbReference type="Pfam" id="PF13449">
    <property type="entry name" value="Phytase-like"/>
    <property type="match status" value="1"/>
</dbReference>
<keyword evidence="3" id="KW-0732">Signal</keyword>
<dbReference type="InterPro" id="IPR027372">
    <property type="entry name" value="Phytase-like_dom"/>
</dbReference>
<dbReference type="AlphaFoldDB" id="A0A9D1NHL2"/>
<reference evidence="5" key="2">
    <citation type="journal article" date="2021" name="PeerJ">
        <title>Extensive microbial diversity within the chicken gut microbiome revealed by metagenomics and culture.</title>
        <authorList>
            <person name="Gilroy R."/>
            <person name="Ravi A."/>
            <person name="Getino M."/>
            <person name="Pursley I."/>
            <person name="Horton D.L."/>
            <person name="Alikhan N.F."/>
            <person name="Baker D."/>
            <person name="Gharbi K."/>
            <person name="Hall N."/>
            <person name="Watson M."/>
            <person name="Adriaenssens E.M."/>
            <person name="Foster-Nyarko E."/>
            <person name="Jarju S."/>
            <person name="Secka A."/>
            <person name="Antonio M."/>
            <person name="Oren A."/>
            <person name="Chaudhuri R.R."/>
            <person name="La Ragione R."/>
            <person name="Hildebrand F."/>
            <person name="Pallen M.J."/>
        </authorList>
    </citation>
    <scope>NUCLEOTIDE SEQUENCE</scope>
    <source>
        <strain evidence="5">4920</strain>
    </source>
</reference>
<dbReference type="InterPro" id="IPR001119">
    <property type="entry name" value="SLH_dom"/>
</dbReference>
<gene>
    <name evidence="5" type="ORF">IAC74_05475</name>
</gene>
<feature type="domain" description="SLH" evidence="4">
    <location>
        <begin position="604"/>
        <end position="666"/>
    </location>
</feature>
<feature type="compositionally biased region" description="Gly residues" evidence="2">
    <location>
        <begin position="446"/>
        <end position="456"/>
    </location>
</feature>
<dbReference type="Pfam" id="PF00395">
    <property type="entry name" value="SLH"/>
    <property type="match status" value="2"/>
</dbReference>
<dbReference type="PROSITE" id="PS51272">
    <property type="entry name" value="SLH"/>
    <property type="match status" value="2"/>
</dbReference>
<dbReference type="Proteomes" id="UP000886743">
    <property type="component" value="Unassembled WGS sequence"/>
</dbReference>
<evidence type="ECO:0000256" key="1">
    <source>
        <dbReference type="ARBA" id="ARBA00022737"/>
    </source>
</evidence>
<feature type="region of interest" description="Disordered" evidence="2">
    <location>
        <begin position="378"/>
        <end position="461"/>
    </location>
</feature>
<dbReference type="InterPro" id="IPR025584">
    <property type="entry name" value="Cthe_2159"/>
</dbReference>
<dbReference type="SUPFAM" id="SSF101898">
    <property type="entry name" value="NHL repeat"/>
    <property type="match status" value="1"/>
</dbReference>
<evidence type="ECO:0000313" key="5">
    <source>
        <dbReference type="EMBL" id="HIV03006.1"/>
    </source>
</evidence>
<evidence type="ECO:0000256" key="2">
    <source>
        <dbReference type="SAM" id="MobiDB-lite"/>
    </source>
</evidence>
<accession>A0A9D1NHL2</accession>
<protein>
    <submittedName>
        <fullName evidence="5">Esterase-like activity of phytase family protein</fullName>
    </submittedName>
</protein>
<dbReference type="EMBL" id="DVOF01000158">
    <property type="protein sequence ID" value="HIV03006.1"/>
    <property type="molecule type" value="Genomic_DNA"/>
</dbReference>
<proteinExistence type="predicted"/>
<dbReference type="Gene3D" id="2.120.10.30">
    <property type="entry name" value="TolB, C-terminal domain"/>
    <property type="match status" value="1"/>
</dbReference>
<dbReference type="PANTHER" id="PTHR37957">
    <property type="entry name" value="BLR7070 PROTEIN"/>
    <property type="match status" value="1"/>
</dbReference>
<evidence type="ECO:0000259" key="4">
    <source>
        <dbReference type="PROSITE" id="PS51272"/>
    </source>
</evidence>
<keyword evidence="1" id="KW-0677">Repeat</keyword>
<sequence>MHLPKKIFCFILAFCLMATLLPAGFAAEAETAIVLSDNGVTVDGTAISEDTSSAVYLSKKTETHEEVAEELKNVENSIINITTAGTYRISGSMTDAQIAVSADETDRVTLILDGVDITCRTAPAILIYSALEPATAGEAGVTIALAEDSENVVTGSHAPATEEDSVKHDGAISSNVSLDIDGSGSLHVTGDLEGIEVKYKHLTINGGTIYVESQDDPLNGSEDGVAHITINDGYLYCHAVGAEGDGIDSNGYITINGGTIIALASTQSMDSGLDSDMGTTINGGTIVGAGNMFDELSADSQQLYMFLQFTEATDDLICITDTDGNPVFAYDFPFSYSYISFSNAQLTEDTYHVYIGGGIVGDESDGLYTNISSYTPGTQMHHGGAAAITDRPQRPEGEGFPEGMEPPDGFGGGIEPPNGEEPPAGMERPQRPDGERFPEGTEPPDGFGGGMGGMHGMGSSSETETYDFVLTNESRSFTNVSSAAISTLPFSDVPADAWYYDAVAEAYNAGLIVGTTETQFSPDGTLTAAELVTMLYRAQGGGTDSAADGNWYDAAAAWGDENGIINTGGWTFSANSALTREQMMDMLYRFLTYENVSLTAVDDLSGFADSASISDYARQAAEKLVAAGLIVGDETGLRPADTLTRAETATILVRALEQIESAVQIYPVTVSQSLYTSFAESTEDYFPDGIKTGFGSAITFKGYDAEGNPQFYGVTDRGPSLDVPEDAELSGTYDAAKIFPTPDFTPSIGIITIKGGEAIVEESIPLKNADGTPLTGLPLPAGELGATGETALDTNLQELGYDENGFDPEGIAVDADGNFWLADEYGPFICKFSADGYLLEKYAPGDGLPEILQYRIANRGFEGLTISPSGKIYASLQSVLDIEGETSKTATFIRIVELDPETGETNMYAYPVDVSAYSSPKNCKLGDIYALDDNTLLVIEQGELADGTMSNIVYQVDLTNATDLTGITYDGMELEYTSDSAALSGVITYAAKTEFIDLRELGWTAEKAEGLCMMDDGETLALIIEDDFGLSGASLNPDAGEDGQPAVLLNRISEADEAKLWLVPTGGK</sequence>
<feature type="domain" description="SLH" evidence="4">
    <location>
        <begin position="486"/>
        <end position="549"/>
    </location>
</feature>
<comment type="caution">
    <text evidence="5">The sequence shown here is derived from an EMBL/GenBank/DDBJ whole genome shotgun (WGS) entry which is preliminary data.</text>
</comment>
<dbReference type="PANTHER" id="PTHR37957:SF1">
    <property type="entry name" value="PHYTASE-LIKE DOMAIN-CONTAINING PROTEIN"/>
    <property type="match status" value="1"/>
</dbReference>
<evidence type="ECO:0000256" key="3">
    <source>
        <dbReference type="SAM" id="SignalP"/>
    </source>
</evidence>
<feature type="compositionally biased region" description="Low complexity" evidence="2">
    <location>
        <begin position="415"/>
        <end position="427"/>
    </location>
</feature>
<evidence type="ECO:0000313" key="6">
    <source>
        <dbReference type="Proteomes" id="UP000886743"/>
    </source>
</evidence>
<name>A0A9D1NHL2_9FIRM</name>
<reference evidence="5" key="1">
    <citation type="submission" date="2020-10" db="EMBL/GenBank/DDBJ databases">
        <authorList>
            <person name="Gilroy R."/>
        </authorList>
    </citation>
    <scope>NUCLEOTIDE SEQUENCE</scope>
    <source>
        <strain evidence="5">4920</strain>
    </source>
</reference>
<dbReference type="InterPro" id="IPR011042">
    <property type="entry name" value="6-blade_b-propeller_TolB-like"/>
</dbReference>
<organism evidence="5 6">
    <name type="scientific">Candidatus Aphodoplasma excrementigallinarum</name>
    <dbReference type="NCBI Taxonomy" id="2840673"/>
    <lineage>
        <taxon>Bacteria</taxon>
        <taxon>Bacillati</taxon>
        <taxon>Bacillota</taxon>
        <taxon>Clostridia</taxon>
        <taxon>Eubacteriales</taxon>
        <taxon>Candidatus Aphodoplasma</taxon>
    </lineage>
</organism>
<dbReference type="Pfam" id="PF14262">
    <property type="entry name" value="Cthe_2159"/>
    <property type="match status" value="1"/>
</dbReference>
<feature type="compositionally biased region" description="Basic and acidic residues" evidence="2">
    <location>
        <begin position="428"/>
        <end position="439"/>
    </location>
</feature>
<feature type="signal peptide" evidence="3">
    <location>
        <begin position="1"/>
        <end position="26"/>
    </location>
</feature>